<sequence>MAVIESEGEAWSEYSSRPNREKYKISLAKSITYVAYLSHTLCGYSRSIDDFGFTIYVCDLLVNKQYRGNAIGQQLLECITEDFPNRDIYVMSDVDDYYRKLGYKIEGSLFQVIKPQ</sequence>
<feature type="domain" description="N-acetyltransferase" evidence="1">
    <location>
        <begin position="1"/>
        <end position="116"/>
    </location>
</feature>
<dbReference type="AlphaFoldDB" id="A0A2K9PWY1"/>
<dbReference type="InterPro" id="IPR016181">
    <property type="entry name" value="Acyl_CoA_acyltransferase"/>
</dbReference>
<name>A0A2K9PWY1_9FLAO</name>
<reference evidence="2 3" key="1">
    <citation type="submission" date="2018-01" db="EMBL/GenBank/DDBJ databases">
        <title>Complete genome sequence of Flavivirga eckloniae ECD14 isolated from seaweed Ecklonia cava.</title>
        <authorList>
            <person name="Lee J.H."/>
            <person name="Baik K.S."/>
            <person name="Seong C.N."/>
        </authorList>
    </citation>
    <scope>NUCLEOTIDE SEQUENCE [LARGE SCALE GENOMIC DNA]</scope>
    <source>
        <strain evidence="2 3">ECD14</strain>
    </source>
</reference>
<dbReference type="PROSITE" id="PS51186">
    <property type="entry name" value="GNAT"/>
    <property type="match status" value="1"/>
</dbReference>
<accession>A0A2K9PWY1</accession>
<protein>
    <submittedName>
        <fullName evidence="2">GNAT family N-acetyltransferase</fullName>
    </submittedName>
</protein>
<gene>
    <name evidence="2" type="ORF">C1H87_08225</name>
</gene>
<evidence type="ECO:0000313" key="3">
    <source>
        <dbReference type="Proteomes" id="UP000235826"/>
    </source>
</evidence>
<organism evidence="2 3">
    <name type="scientific">Flavivirga eckloniae</name>
    <dbReference type="NCBI Taxonomy" id="1803846"/>
    <lineage>
        <taxon>Bacteria</taxon>
        <taxon>Pseudomonadati</taxon>
        <taxon>Bacteroidota</taxon>
        <taxon>Flavobacteriia</taxon>
        <taxon>Flavobacteriales</taxon>
        <taxon>Flavobacteriaceae</taxon>
        <taxon>Flavivirga</taxon>
    </lineage>
</organism>
<dbReference type="SUPFAM" id="SSF55729">
    <property type="entry name" value="Acyl-CoA N-acyltransferases (Nat)"/>
    <property type="match status" value="1"/>
</dbReference>
<dbReference type="KEGG" id="fek:C1H87_08225"/>
<dbReference type="EMBL" id="CP025791">
    <property type="protein sequence ID" value="AUP81571.1"/>
    <property type="molecule type" value="Genomic_DNA"/>
</dbReference>
<dbReference type="Proteomes" id="UP000235826">
    <property type="component" value="Chromosome"/>
</dbReference>
<dbReference type="CDD" id="cd04301">
    <property type="entry name" value="NAT_SF"/>
    <property type="match status" value="1"/>
</dbReference>
<keyword evidence="3" id="KW-1185">Reference proteome</keyword>
<proteinExistence type="predicted"/>
<dbReference type="Gene3D" id="3.40.630.30">
    <property type="match status" value="1"/>
</dbReference>
<dbReference type="Pfam" id="PF13508">
    <property type="entry name" value="Acetyltransf_7"/>
    <property type="match status" value="1"/>
</dbReference>
<dbReference type="OrthoDB" id="9813917at2"/>
<evidence type="ECO:0000259" key="1">
    <source>
        <dbReference type="PROSITE" id="PS51186"/>
    </source>
</evidence>
<dbReference type="GO" id="GO:0016747">
    <property type="term" value="F:acyltransferase activity, transferring groups other than amino-acyl groups"/>
    <property type="evidence" value="ECO:0007669"/>
    <property type="project" value="InterPro"/>
</dbReference>
<evidence type="ECO:0000313" key="2">
    <source>
        <dbReference type="EMBL" id="AUP81571.1"/>
    </source>
</evidence>
<dbReference type="InterPro" id="IPR000182">
    <property type="entry name" value="GNAT_dom"/>
</dbReference>
<keyword evidence="2" id="KW-0808">Transferase</keyword>